<dbReference type="AlphaFoldDB" id="A0A518IJU0"/>
<evidence type="ECO:0000313" key="2">
    <source>
        <dbReference type="Proteomes" id="UP000318313"/>
    </source>
</evidence>
<gene>
    <name evidence="1" type="ORF">Enr17x_54470</name>
</gene>
<protein>
    <submittedName>
        <fullName evidence="1">Uncharacterized protein</fullName>
    </submittedName>
</protein>
<keyword evidence="2" id="KW-1185">Reference proteome</keyword>
<sequence length="108" mass="12735">MIQQANKPRNSDLVSHFLFEIEKMNHDIAVTQGRYSLCKQRLLNKDKLYIIYLNNRLLLTKSVGSFQMEAYFTVLSNPESMNYVANHLITYRSEKKDVKTNEGRFYAH</sequence>
<name>A0A518IJU0_9PLAN</name>
<dbReference type="Proteomes" id="UP000318313">
    <property type="component" value="Chromosome"/>
</dbReference>
<organism evidence="1 2">
    <name type="scientific">Gimesia fumaroli</name>
    <dbReference type="NCBI Taxonomy" id="2527976"/>
    <lineage>
        <taxon>Bacteria</taxon>
        <taxon>Pseudomonadati</taxon>
        <taxon>Planctomycetota</taxon>
        <taxon>Planctomycetia</taxon>
        <taxon>Planctomycetales</taxon>
        <taxon>Planctomycetaceae</taxon>
        <taxon>Gimesia</taxon>
    </lineage>
</organism>
<dbReference type="EMBL" id="CP037452">
    <property type="protein sequence ID" value="QDV53372.1"/>
    <property type="molecule type" value="Genomic_DNA"/>
</dbReference>
<evidence type="ECO:0000313" key="1">
    <source>
        <dbReference type="EMBL" id="QDV53372.1"/>
    </source>
</evidence>
<reference evidence="1 2" key="1">
    <citation type="submission" date="2019-03" db="EMBL/GenBank/DDBJ databases">
        <title>Deep-cultivation of Planctomycetes and their phenomic and genomic characterization uncovers novel biology.</title>
        <authorList>
            <person name="Wiegand S."/>
            <person name="Jogler M."/>
            <person name="Boedeker C."/>
            <person name="Pinto D."/>
            <person name="Vollmers J."/>
            <person name="Rivas-Marin E."/>
            <person name="Kohn T."/>
            <person name="Peeters S.H."/>
            <person name="Heuer A."/>
            <person name="Rast P."/>
            <person name="Oberbeckmann S."/>
            <person name="Bunk B."/>
            <person name="Jeske O."/>
            <person name="Meyerdierks A."/>
            <person name="Storesund J.E."/>
            <person name="Kallscheuer N."/>
            <person name="Luecker S."/>
            <person name="Lage O.M."/>
            <person name="Pohl T."/>
            <person name="Merkel B.J."/>
            <person name="Hornburger P."/>
            <person name="Mueller R.-W."/>
            <person name="Bruemmer F."/>
            <person name="Labrenz M."/>
            <person name="Spormann A.M."/>
            <person name="Op den Camp H."/>
            <person name="Overmann J."/>
            <person name="Amann R."/>
            <person name="Jetten M.S.M."/>
            <person name="Mascher T."/>
            <person name="Medema M.H."/>
            <person name="Devos D.P."/>
            <person name="Kaster A.-K."/>
            <person name="Ovreas L."/>
            <person name="Rohde M."/>
            <person name="Galperin M.Y."/>
            <person name="Jogler C."/>
        </authorList>
    </citation>
    <scope>NUCLEOTIDE SEQUENCE [LARGE SCALE GENOMIC DNA]</scope>
    <source>
        <strain evidence="1 2">Enr17</strain>
    </source>
</reference>
<dbReference type="KEGG" id="gfm:Enr17x_54470"/>
<accession>A0A518IJU0</accession>
<proteinExistence type="predicted"/>